<protein>
    <submittedName>
        <fullName evidence="3">Fimbriae-like periplasmic protein</fullName>
    </submittedName>
</protein>
<dbReference type="EMBL" id="LXER01000041">
    <property type="protein sequence ID" value="OAT27440.1"/>
    <property type="molecule type" value="Genomic_DNA"/>
</dbReference>
<feature type="chain" id="PRO_5008593949" evidence="1">
    <location>
        <begin position="22"/>
        <end position="173"/>
    </location>
</feature>
<organism evidence="3 4">
    <name type="scientific">Buttiauxella brennerae ATCC 51605</name>
    <dbReference type="NCBI Taxonomy" id="1354251"/>
    <lineage>
        <taxon>Bacteria</taxon>
        <taxon>Pseudomonadati</taxon>
        <taxon>Pseudomonadota</taxon>
        <taxon>Gammaproteobacteria</taxon>
        <taxon>Enterobacterales</taxon>
        <taxon>Enterobacteriaceae</taxon>
        <taxon>Buttiauxella</taxon>
    </lineage>
</organism>
<dbReference type="SUPFAM" id="SSF49401">
    <property type="entry name" value="Bacterial adhesins"/>
    <property type="match status" value="1"/>
</dbReference>
<dbReference type="GO" id="GO:0009289">
    <property type="term" value="C:pilus"/>
    <property type="evidence" value="ECO:0007669"/>
    <property type="project" value="InterPro"/>
</dbReference>
<comment type="caution">
    <text evidence="3">The sequence shown here is derived from an EMBL/GenBank/DDBJ whole genome shotgun (WGS) entry which is preliminary data.</text>
</comment>
<dbReference type="PANTHER" id="PTHR33420">
    <property type="entry name" value="FIMBRIAL SUBUNIT ELFA-RELATED"/>
    <property type="match status" value="1"/>
</dbReference>
<sequence length="173" mass="18252">MTKNVRIFALAGVLVAGNALADSPLGEVNIELRGRVVDFSCYVETGDNNKTVQLGTWPTKQLRTTGSTTQSMPFTLKLNGCPPGSASITFSGKKVAGSPDLLALNDTSSATNVAVELLDKDKSRLPLDQASQDVAVDSNGNASLIFFANYIAIADNPNAGKADADATFMINYY</sequence>
<dbReference type="AlphaFoldDB" id="A0A1B7IDU3"/>
<evidence type="ECO:0000313" key="4">
    <source>
        <dbReference type="Proteomes" id="UP000078410"/>
    </source>
</evidence>
<proteinExistence type="predicted"/>
<dbReference type="NCBIfam" id="NF007402">
    <property type="entry name" value="PRK09934.1"/>
    <property type="match status" value="1"/>
</dbReference>
<dbReference type="PATRIC" id="fig|1354251.4.peg.4478"/>
<dbReference type="InterPro" id="IPR036937">
    <property type="entry name" value="Adhesion_dom_fimbrial_sf"/>
</dbReference>
<name>A0A1B7IDU3_9ENTR</name>
<feature type="signal peptide" evidence="1">
    <location>
        <begin position="1"/>
        <end position="21"/>
    </location>
</feature>
<dbReference type="Gene3D" id="2.60.40.1090">
    <property type="entry name" value="Fimbrial-type adhesion domain"/>
    <property type="match status" value="1"/>
</dbReference>
<dbReference type="InterPro" id="IPR000259">
    <property type="entry name" value="Adhesion_dom_fimbrial"/>
</dbReference>
<keyword evidence="4" id="KW-1185">Reference proteome</keyword>
<gene>
    <name evidence="3" type="ORF">M975_4366</name>
</gene>
<dbReference type="RefSeq" id="WP_064561994.1">
    <property type="nucleotide sequence ID" value="NZ_LXER01000041.1"/>
</dbReference>
<dbReference type="InterPro" id="IPR050263">
    <property type="entry name" value="Bact_Fimbrial_Adh_Pro"/>
</dbReference>
<evidence type="ECO:0000256" key="1">
    <source>
        <dbReference type="SAM" id="SignalP"/>
    </source>
</evidence>
<dbReference type="Pfam" id="PF00419">
    <property type="entry name" value="Fimbrial"/>
    <property type="match status" value="1"/>
</dbReference>
<dbReference type="Proteomes" id="UP000078410">
    <property type="component" value="Unassembled WGS sequence"/>
</dbReference>
<evidence type="ECO:0000259" key="2">
    <source>
        <dbReference type="Pfam" id="PF00419"/>
    </source>
</evidence>
<dbReference type="GO" id="GO:0043709">
    <property type="term" value="P:cell adhesion involved in single-species biofilm formation"/>
    <property type="evidence" value="ECO:0007669"/>
    <property type="project" value="TreeGrafter"/>
</dbReference>
<keyword evidence="1" id="KW-0732">Signal</keyword>
<evidence type="ECO:0000313" key="3">
    <source>
        <dbReference type="EMBL" id="OAT27440.1"/>
    </source>
</evidence>
<dbReference type="InterPro" id="IPR008966">
    <property type="entry name" value="Adhesion_dom_sf"/>
</dbReference>
<dbReference type="PANTHER" id="PTHR33420:SF4">
    <property type="entry name" value="FIMBRIAL-LIKE PROTEIN FIMF"/>
    <property type="match status" value="1"/>
</dbReference>
<accession>A0A1B7IDU3</accession>
<dbReference type="OrthoDB" id="6693398at2"/>
<feature type="domain" description="Fimbrial-type adhesion" evidence="2">
    <location>
        <begin position="30"/>
        <end position="172"/>
    </location>
</feature>
<reference evidence="3 4" key="1">
    <citation type="submission" date="2016-04" db="EMBL/GenBank/DDBJ databases">
        <title>ATOL: Assembling a taxonomically balanced genome-scale reconstruction of the evolutionary history of the Enterobacteriaceae.</title>
        <authorList>
            <person name="Plunkett G.III."/>
            <person name="Neeno-Eckwall E.C."/>
            <person name="Glasner J.D."/>
            <person name="Perna N.T."/>
        </authorList>
    </citation>
    <scope>NUCLEOTIDE SEQUENCE [LARGE SCALE GENOMIC DNA]</scope>
    <source>
        <strain evidence="3 4">ATCC 51605</strain>
    </source>
</reference>